<comment type="caution">
    <text evidence="1">The sequence shown here is derived from an EMBL/GenBank/DDBJ whole genome shotgun (WGS) entry which is preliminary data.</text>
</comment>
<gene>
    <name evidence="1" type="ORF">HPB47_020389</name>
</gene>
<sequence>MAEFLLERELPNLKVAVDNDDCMDMDESRTGRDSPPAEQQQTEVAAKDAAGDEMAAEDADDPEDDPAFAAQLQELYQSLKVDAKRPAGTRLNTLHVRGVSNMSTEDVEHFFREYGPSSVDWINDHACNVVWQRPRDAARALLALSRPLRLRRRPKARPPPREAPDPTGQEGKANHCAPGSQPTPCALHSCGTDWKLEEEVVLMSEEDLPGEEEEEVLDVSELEVPLPPGQWRKATPDHPKAKMLLLRFSSKHDRKGPGAEKQSEYYRKYGNPNYGGMTGLISGSRKRRMRRGAASRDPSRSDDEGHGEAGRGSGQQRVAKRMRMYADDEEDRLQRRKQATLSDADWAPTPWSSPGRSPPSDEEPRSGTVWDRLSGGRALATEPRRRSPPPPPPRSRYVDLDDPRLRDDYDPAEEDDDFGYGYGYDYGERPRREAGREDFPGRRSSSGVGTAGTDLRAKLEKLRQSRSLASERKTRPLRISVARDAV</sequence>
<keyword evidence="2" id="KW-1185">Reference proteome</keyword>
<proteinExistence type="predicted"/>
<evidence type="ECO:0000313" key="1">
    <source>
        <dbReference type="EMBL" id="KAG0432927.1"/>
    </source>
</evidence>
<accession>A0AC60QFM3</accession>
<reference evidence="1 2" key="1">
    <citation type="journal article" date="2020" name="Cell">
        <title>Large-Scale Comparative Analyses of Tick Genomes Elucidate Their Genetic Diversity and Vector Capacities.</title>
        <authorList>
            <consortium name="Tick Genome and Microbiome Consortium (TIGMIC)"/>
            <person name="Jia N."/>
            <person name="Wang J."/>
            <person name="Shi W."/>
            <person name="Du L."/>
            <person name="Sun Y."/>
            <person name="Zhan W."/>
            <person name="Jiang J.F."/>
            <person name="Wang Q."/>
            <person name="Zhang B."/>
            <person name="Ji P."/>
            <person name="Bell-Sakyi L."/>
            <person name="Cui X.M."/>
            <person name="Yuan T.T."/>
            <person name="Jiang B.G."/>
            <person name="Yang W.F."/>
            <person name="Lam T.T."/>
            <person name="Chang Q.C."/>
            <person name="Ding S.J."/>
            <person name="Wang X.J."/>
            <person name="Zhu J.G."/>
            <person name="Ruan X.D."/>
            <person name="Zhao L."/>
            <person name="Wei J.T."/>
            <person name="Ye R.Z."/>
            <person name="Que T.C."/>
            <person name="Du C.H."/>
            <person name="Zhou Y.H."/>
            <person name="Cheng J.X."/>
            <person name="Dai P.F."/>
            <person name="Guo W.B."/>
            <person name="Han X.H."/>
            <person name="Huang E.J."/>
            <person name="Li L.F."/>
            <person name="Wei W."/>
            <person name="Gao Y.C."/>
            <person name="Liu J.Z."/>
            <person name="Shao H.Z."/>
            <person name="Wang X."/>
            <person name="Wang C.C."/>
            <person name="Yang T.C."/>
            <person name="Huo Q.B."/>
            <person name="Li W."/>
            <person name="Chen H.Y."/>
            <person name="Chen S.E."/>
            <person name="Zhou L.G."/>
            <person name="Ni X.B."/>
            <person name="Tian J.H."/>
            <person name="Sheng Y."/>
            <person name="Liu T."/>
            <person name="Pan Y.S."/>
            <person name="Xia L.Y."/>
            <person name="Li J."/>
            <person name="Zhao F."/>
            <person name="Cao W.C."/>
        </authorList>
    </citation>
    <scope>NUCLEOTIDE SEQUENCE [LARGE SCALE GENOMIC DNA]</scope>
    <source>
        <strain evidence="1">Iper-2018</strain>
    </source>
</reference>
<dbReference type="Proteomes" id="UP000805193">
    <property type="component" value="Unassembled WGS sequence"/>
</dbReference>
<protein>
    <submittedName>
        <fullName evidence="1">Uncharacterized protein</fullName>
    </submittedName>
</protein>
<dbReference type="EMBL" id="JABSTQ010009103">
    <property type="protein sequence ID" value="KAG0432927.1"/>
    <property type="molecule type" value="Genomic_DNA"/>
</dbReference>
<name>A0AC60QFM3_IXOPE</name>
<evidence type="ECO:0000313" key="2">
    <source>
        <dbReference type="Proteomes" id="UP000805193"/>
    </source>
</evidence>
<organism evidence="1 2">
    <name type="scientific">Ixodes persulcatus</name>
    <name type="common">Taiga tick</name>
    <dbReference type="NCBI Taxonomy" id="34615"/>
    <lineage>
        <taxon>Eukaryota</taxon>
        <taxon>Metazoa</taxon>
        <taxon>Ecdysozoa</taxon>
        <taxon>Arthropoda</taxon>
        <taxon>Chelicerata</taxon>
        <taxon>Arachnida</taxon>
        <taxon>Acari</taxon>
        <taxon>Parasitiformes</taxon>
        <taxon>Ixodida</taxon>
        <taxon>Ixodoidea</taxon>
        <taxon>Ixodidae</taxon>
        <taxon>Ixodinae</taxon>
        <taxon>Ixodes</taxon>
    </lineage>
</organism>